<feature type="domain" description="Ubiquitin-like" evidence="1">
    <location>
        <begin position="156"/>
        <end position="232"/>
    </location>
</feature>
<dbReference type="GO" id="GO:0005829">
    <property type="term" value="C:cytosol"/>
    <property type="evidence" value="ECO:0007669"/>
    <property type="project" value="TreeGrafter"/>
</dbReference>
<gene>
    <name evidence="2" type="ORF">MCOS_LOCUS7387</name>
</gene>
<dbReference type="Gene3D" id="3.10.20.90">
    <property type="entry name" value="Phosphatidylinositol 3-kinase Catalytic Subunit, Chain A, domain 1"/>
    <property type="match status" value="2"/>
</dbReference>
<dbReference type="Proteomes" id="UP000267029">
    <property type="component" value="Unassembled WGS sequence"/>
</dbReference>
<evidence type="ECO:0000259" key="1">
    <source>
        <dbReference type="PROSITE" id="PS50053"/>
    </source>
</evidence>
<evidence type="ECO:0000313" key="3">
    <source>
        <dbReference type="Proteomes" id="UP000267029"/>
    </source>
</evidence>
<proteinExistence type="predicted"/>
<organism evidence="2 3">
    <name type="scientific">Mesocestoides corti</name>
    <name type="common">Flatworm</name>
    <dbReference type="NCBI Taxonomy" id="53468"/>
    <lineage>
        <taxon>Eukaryota</taxon>
        <taxon>Metazoa</taxon>
        <taxon>Spiralia</taxon>
        <taxon>Lophotrochozoa</taxon>
        <taxon>Platyhelminthes</taxon>
        <taxon>Cestoda</taxon>
        <taxon>Eucestoda</taxon>
        <taxon>Cyclophyllidea</taxon>
        <taxon>Mesocestoididae</taxon>
        <taxon>Mesocestoides</taxon>
    </lineage>
</organism>
<dbReference type="OrthoDB" id="417450at2759"/>
<dbReference type="GO" id="GO:0043130">
    <property type="term" value="F:ubiquitin binding"/>
    <property type="evidence" value="ECO:0007669"/>
    <property type="project" value="TreeGrafter"/>
</dbReference>
<protein>
    <submittedName>
        <fullName evidence="4">Ubiquitin-like domain-containing protein</fullName>
    </submittedName>
</protein>
<dbReference type="EMBL" id="UXSR01005358">
    <property type="protein sequence ID" value="VDD81384.1"/>
    <property type="molecule type" value="Genomic_DNA"/>
</dbReference>
<evidence type="ECO:0000313" key="4">
    <source>
        <dbReference type="WBParaSite" id="MCU_003786-RA"/>
    </source>
</evidence>
<dbReference type="PANTHER" id="PTHR10621">
    <property type="entry name" value="UV EXCISION REPAIR PROTEIN RAD23"/>
    <property type="match status" value="1"/>
</dbReference>
<dbReference type="STRING" id="53468.A0A0R3UIV1"/>
<dbReference type="GO" id="GO:0043161">
    <property type="term" value="P:proteasome-mediated ubiquitin-dependent protein catabolic process"/>
    <property type="evidence" value="ECO:0007669"/>
    <property type="project" value="TreeGrafter"/>
</dbReference>
<dbReference type="CDD" id="cd17039">
    <property type="entry name" value="Ubl_ubiquitin_like"/>
    <property type="match status" value="2"/>
</dbReference>
<reference evidence="4" key="2">
    <citation type="submission" date="2019-11" db="UniProtKB">
        <authorList>
            <consortium name="WormBaseParasite"/>
        </authorList>
    </citation>
    <scope>IDENTIFICATION</scope>
</reference>
<reference evidence="2 3" key="1">
    <citation type="submission" date="2018-10" db="EMBL/GenBank/DDBJ databases">
        <authorList>
            <consortium name="Pathogen Informatics"/>
        </authorList>
    </citation>
    <scope>NUCLEOTIDE SEQUENCE [LARGE SCALE GENOMIC DNA]</scope>
</reference>
<dbReference type="SMART" id="SM00213">
    <property type="entry name" value="UBQ"/>
    <property type="match status" value="2"/>
</dbReference>
<sequence length="251" mass="28664">MPARFQLPDAEDGTCVTVNCDFWSDLIIAIKQKIENDYQIPARSQRFIYKNKEMLNDQTLIECNYSKEDIILVQRIADSYMKIHVYDEEFQVMFVEMESVECLIKRVAETRKIQPKQVALETMRGTPLENKEAKVEDYGLGPNEELRLTILPEDVITVIVNTIFGTTFQCNISCKQNIGELKDSINNYVGSTRDSLNLSFQGKQKAVDSETLEEAGIKDNSRVYVMQRVHGGINTLQSPPSTNRFTFIVAT</sequence>
<dbReference type="GO" id="GO:0031593">
    <property type="term" value="F:polyubiquitin modification-dependent protein binding"/>
    <property type="evidence" value="ECO:0007669"/>
    <property type="project" value="TreeGrafter"/>
</dbReference>
<name>A0A0R3UIV1_MESCO</name>
<evidence type="ECO:0000313" key="2">
    <source>
        <dbReference type="EMBL" id="VDD81384.1"/>
    </source>
</evidence>
<dbReference type="SUPFAM" id="SSF54236">
    <property type="entry name" value="Ubiquitin-like"/>
    <property type="match status" value="2"/>
</dbReference>
<dbReference type="Pfam" id="PF00240">
    <property type="entry name" value="ubiquitin"/>
    <property type="match status" value="2"/>
</dbReference>
<accession>A0A0R3UIV1</accession>
<dbReference type="InterPro" id="IPR029071">
    <property type="entry name" value="Ubiquitin-like_domsf"/>
</dbReference>
<dbReference type="InterPro" id="IPR000626">
    <property type="entry name" value="Ubiquitin-like_dom"/>
</dbReference>
<dbReference type="AlphaFoldDB" id="A0A0R3UIV1"/>
<keyword evidence="3" id="KW-1185">Reference proteome</keyword>
<dbReference type="PROSITE" id="PS50053">
    <property type="entry name" value="UBIQUITIN_2"/>
    <property type="match status" value="2"/>
</dbReference>
<dbReference type="PANTHER" id="PTHR10621:SF0">
    <property type="entry name" value="UV EXCISION REPAIR PROTEIN RAD23"/>
    <property type="match status" value="1"/>
</dbReference>
<feature type="domain" description="Ubiquitin-like" evidence="1">
    <location>
        <begin position="24"/>
        <end position="73"/>
    </location>
</feature>
<dbReference type="WBParaSite" id="MCU_003786-RA">
    <property type="protein sequence ID" value="MCU_003786-RA"/>
    <property type="gene ID" value="MCU_003786"/>
</dbReference>
<dbReference type="GO" id="GO:0070628">
    <property type="term" value="F:proteasome binding"/>
    <property type="evidence" value="ECO:0007669"/>
    <property type="project" value="TreeGrafter"/>
</dbReference>
<dbReference type="GO" id="GO:0005654">
    <property type="term" value="C:nucleoplasm"/>
    <property type="evidence" value="ECO:0007669"/>
    <property type="project" value="TreeGrafter"/>
</dbReference>